<dbReference type="PATRIC" id="fig|1300345.3.peg.491"/>
<reference evidence="2 3" key="1">
    <citation type="submission" date="2014-09" db="EMBL/GenBank/DDBJ databases">
        <title>Genome sequences of Lysobacter dokdonensis DS-58.</title>
        <authorList>
            <person name="Kim J.F."/>
            <person name="Kwak M.-J."/>
        </authorList>
    </citation>
    <scope>NUCLEOTIDE SEQUENCE [LARGE SCALE GENOMIC DNA]</scope>
    <source>
        <strain evidence="2 3">DS-58</strain>
    </source>
</reference>
<dbReference type="AlphaFoldDB" id="A0A0A2WLK3"/>
<dbReference type="Proteomes" id="UP000030518">
    <property type="component" value="Unassembled WGS sequence"/>
</dbReference>
<proteinExistence type="predicted"/>
<comment type="caution">
    <text evidence="2">The sequence shown here is derived from an EMBL/GenBank/DDBJ whole genome shotgun (WGS) entry which is preliminary data.</text>
</comment>
<dbReference type="InterPro" id="IPR015358">
    <property type="entry name" value="Tscrpt_reg_MerR_DNA-bd"/>
</dbReference>
<gene>
    <name evidence="2" type="ORF">LF41_1191</name>
</gene>
<dbReference type="EMBL" id="JRKJ01000002">
    <property type="protein sequence ID" value="KGQ20653.1"/>
    <property type="molecule type" value="Genomic_DNA"/>
</dbReference>
<accession>A0A0A2WLK3</accession>
<protein>
    <recommendedName>
        <fullName evidence="1">Transcription regulator MerR DNA binding domain-containing protein</fullName>
    </recommendedName>
</protein>
<sequence length="67" mass="8160">MRRARLVRRARHAGLSMRQIAEVIAKAKDESTLRAMLRAHAEHLECERRRIERLQRHLCRWLRCCRK</sequence>
<dbReference type="InterPro" id="IPR009061">
    <property type="entry name" value="DNA-bd_dom_put_sf"/>
</dbReference>
<dbReference type="SUPFAM" id="SSF46955">
    <property type="entry name" value="Putative DNA-binding domain"/>
    <property type="match status" value="1"/>
</dbReference>
<feature type="domain" description="Transcription regulator MerR DNA binding" evidence="1">
    <location>
        <begin position="2"/>
        <end position="58"/>
    </location>
</feature>
<evidence type="ECO:0000313" key="3">
    <source>
        <dbReference type="Proteomes" id="UP000030518"/>
    </source>
</evidence>
<evidence type="ECO:0000259" key="1">
    <source>
        <dbReference type="Pfam" id="PF09278"/>
    </source>
</evidence>
<organism evidence="2 3">
    <name type="scientific">Lysobacter dokdonensis DS-58</name>
    <dbReference type="NCBI Taxonomy" id="1300345"/>
    <lineage>
        <taxon>Bacteria</taxon>
        <taxon>Pseudomonadati</taxon>
        <taxon>Pseudomonadota</taxon>
        <taxon>Gammaproteobacteria</taxon>
        <taxon>Lysobacterales</taxon>
        <taxon>Lysobacteraceae</taxon>
        <taxon>Noviluteimonas</taxon>
    </lineage>
</organism>
<keyword evidence="3" id="KW-1185">Reference proteome</keyword>
<name>A0A0A2WLK3_9GAMM</name>
<dbReference type="Pfam" id="PF09278">
    <property type="entry name" value="MerR-DNA-bind"/>
    <property type="match status" value="1"/>
</dbReference>
<evidence type="ECO:0000313" key="2">
    <source>
        <dbReference type="EMBL" id="KGQ20653.1"/>
    </source>
</evidence>
<dbReference type="Gene3D" id="1.10.1660.10">
    <property type="match status" value="1"/>
</dbReference>